<dbReference type="GeneID" id="37271066"/>
<evidence type="ECO:0000313" key="8">
    <source>
        <dbReference type="EMBL" id="PWN94943.1"/>
    </source>
</evidence>
<keyword evidence="9" id="KW-1185">Reference proteome</keyword>
<feature type="transmembrane region" description="Helical" evidence="6">
    <location>
        <begin position="281"/>
        <end position="298"/>
    </location>
</feature>
<evidence type="ECO:0000256" key="3">
    <source>
        <dbReference type="ARBA" id="ARBA00022692"/>
    </source>
</evidence>
<dbReference type="GO" id="GO:0005384">
    <property type="term" value="F:manganese ion transmembrane transporter activity"/>
    <property type="evidence" value="ECO:0007669"/>
    <property type="project" value="TreeGrafter"/>
</dbReference>
<dbReference type="PANTHER" id="PTHR12608">
    <property type="entry name" value="TRANSMEMBRANE PROTEIN HTP-1 RELATED"/>
    <property type="match status" value="1"/>
</dbReference>
<comment type="subcellular location">
    <subcellularLocation>
        <location evidence="1 6">Membrane</location>
        <topology evidence="1 6">Multi-pass membrane protein</topology>
    </subcellularLocation>
</comment>
<dbReference type="AlphaFoldDB" id="A0A316Z442"/>
<feature type="transmembrane region" description="Helical" evidence="6">
    <location>
        <begin position="46"/>
        <end position="70"/>
    </location>
</feature>
<dbReference type="Proteomes" id="UP000245946">
    <property type="component" value="Unassembled WGS sequence"/>
</dbReference>
<feature type="compositionally biased region" description="Acidic residues" evidence="7">
    <location>
        <begin position="134"/>
        <end position="153"/>
    </location>
</feature>
<dbReference type="EMBL" id="KZ819308">
    <property type="protein sequence ID" value="PWN94943.1"/>
    <property type="molecule type" value="Genomic_DNA"/>
</dbReference>
<organism evidence="8 9">
    <name type="scientific">Tilletiopsis washingtonensis</name>
    <dbReference type="NCBI Taxonomy" id="58919"/>
    <lineage>
        <taxon>Eukaryota</taxon>
        <taxon>Fungi</taxon>
        <taxon>Dikarya</taxon>
        <taxon>Basidiomycota</taxon>
        <taxon>Ustilaginomycotina</taxon>
        <taxon>Exobasidiomycetes</taxon>
        <taxon>Entylomatales</taxon>
        <taxon>Entylomatales incertae sedis</taxon>
        <taxon>Tilletiopsis</taxon>
    </lineage>
</organism>
<dbReference type="InterPro" id="IPR001727">
    <property type="entry name" value="GDT1-like"/>
</dbReference>
<dbReference type="Pfam" id="PF01169">
    <property type="entry name" value="GDT1"/>
    <property type="match status" value="2"/>
</dbReference>
<dbReference type="STRING" id="58919.A0A316Z442"/>
<sequence>MASLAAPLPFVESGLAGGGGEADAAAAAMLPLVGSLAAAAAADPRALWSAFSMILVSEIGDKTFLIAAILSMRHSHAVVFAGAFSALALMSVLSALLGAAFPSLLPKALTTLLAALLFFGFGVKMLKEAQEMTGEEMGEEWQEAEREIEEESHGEDLKMHELEAGRSDGAHVDAAPHPSAYPSADEPPRSRTPKPKKDAFDVREGARNLCGLCFSPVFAQAFVLTFLGEWGDRSQIATIALAAAHSVVLISLGTIAGHCICTGVAVYAGSSLASRISVKKVTLGGACLFLLFGVLYLLEAFSEARAGNINPTAALGAFKQLPTSAAAGAQAAGAAAASAPGVGAAIAATLGKALPTQPAAPEIEAGLKEVLKQAQDAGAHVMRRALRGV</sequence>
<feature type="region of interest" description="Disordered" evidence="7">
    <location>
        <begin position="134"/>
        <end position="154"/>
    </location>
</feature>
<feature type="transmembrane region" description="Helical" evidence="6">
    <location>
        <begin position="104"/>
        <end position="123"/>
    </location>
</feature>
<evidence type="ECO:0000256" key="2">
    <source>
        <dbReference type="ARBA" id="ARBA00009190"/>
    </source>
</evidence>
<comment type="similarity">
    <text evidence="2 6">Belongs to the GDT1 family.</text>
</comment>
<dbReference type="GO" id="GO:0005794">
    <property type="term" value="C:Golgi apparatus"/>
    <property type="evidence" value="ECO:0007669"/>
    <property type="project" value="TreeGrafter"/>
</dbReference>
<dbReference type="GO" id="GO:0032468">
    <property type="term" value="P:Golgi calcium ion homeostasis"/>
    <property type="evidence" value="ECO:0007669"/>
    <property type="project" value="TreeGrafter"/>
</dbReference>
<dbReference type="PROSITE" id="PS01214">
    <property type="entry name" value="UPF0016"/>
    <property type="match status" value="1"/>
</dbReference>
<dbReference type="GO" id="GO:0015085">
    <property type="term" value="F:calcium ion transmembrane transporter activity"/>
    <property type="evidence" value="ECO:0007669"/>
    <property type="project" value="TreeGrafter"/>
</dbReference>
<protein>
    <recommendedName>
        <fullName evidence="6">GDT1 family protein</fullName>
    </recommendedName>
</protein>
<dbReference type="RefSeq" id="XP_025595222.1">
    <property type="nucleotide sequence ID" value="XM_025743522.1"/>
</dbReference>
<evidence type="ECO:0000256" key="7">
    <source>
        <dbReference type="SAM" id="MobiDB-lite"/>
    </source>
</evidence>
<feature type="transmembrane region" description="Helical" evidence="6">
    <location>
        <begin position="206"/>
        <end position="227"/>
    </location>
</feature>
<dbReference type="GO" id="GO:0032472">
    <property type="term" value="P:Golgi calcium ion transport"/>
    <property type="evidence" value="ECO:0007669"/>
    <property type="project" value="TreeGrafter"/>
</dbReference>
<evidence type="ECO:0000256" key="1">
    <source>
        <dbReference type="ARBA" id="ARBA00004141"/>
    </source>
</evidence>
<reference evidence="8 9" key="1">
    <citation type="journal article" date="2018" name="Mol. Biol. Evol.">
        <title>Broad Genomic Sampling Reveals a Smut Pathogenic Ancestry of the Fungal Clade Ustilaginomycotina.</title>
        <authorList>
            <person name="Kijpornyongpan T."/>
            <person name="Mondo S.J."/>
            <person name="Barry K."/>
            <person name="Sandor L."/>
            <person name="Lee J."/>
            <person name="Lipzen A."/>
            <person name="Pangilinan J."/>
            <person name="LaButti K."/>
            <person name="Hainaut M."/>
            <person name="Henrissat B."/>
            <person name="Grigoriev I.V."/>
            <person name="Spatafora J.W."/>
            <person name="Aime M.C."/>
        </authorList>
    </citation>
    <scope>NUCLEOTIDE SEQUENCE [LARGE SCALE GENOMIC DNA]</scope>
    <source>
        <strain evidence="8 9">MCA 4186</strain>
    </source>
</reference>
<feature type="transmembrane region" description="Helical" evidence="6">
    <location>
        <begin position="239"/>
        <end position="269"/>
    </location>
</feature>
<evidence type="ECO:0000256" key="6">
    <source>
        <dbReference type="RuleBase" id="RU365102"/>
    </source>
</evidence>
<keyword evidence="5 6" id="KW-0472">Membrane</keyword>
<proteinExistence type="inferred from homology"/>
<dbReference type="PANTHER" id="PTHR12608:SF1">
    <property type="entry name" value="TRANSMEMBRANE PROTEIN 165"/>
    <property type="match status" value="1"/>
</dbReference>
<accession>A0A316Z442</accession>
<dbReference type="InterPro" id="IPR049555">
    <property type="entry name" value="GDT1-like_CS"/>
</dbReference>
<keyword evidence="4 6" id="KW-1133">Transmembrane helix</keyword>
<evidence type="ECO:0000313" key="9">
    <source>
        <dbReference type="Proteomes" id="UP000245946"/>
    </source>
</evidence>
<dbReference type="GO" id="GO:0000329">
    <property type="term" value="C:fungal-type vacuole membrane"/>
    <property type="evidence" value="ECO:0007669"/>
    <property type="project" value="TreeGrafter"/>
</dbReference>
<dbReference type="OrthoDB" id="442680at2759"/>
<gene>
    <name evidence="8" type="ORF">FA09DRAFT_332597</name>
</gene>
<keyword evidence="3 6" id="KW-0812">Transmembrane</keyword>
<feature type="region of interest" description="Disordered" evidence="7">
    <location>
        <begin position="169"/>
        <end position="198"/>
    </location>
</feature>
<name>A0A316Z442_9BASI</name>
<evidence type="ECO:0000256" key="5">
    <source>
        <dbReference type="ARBA" id="ARBA00023136"/>
    </source>
</evidence>
<evidence type="ECO:0000256" key="4">
    <source>
        <dbReference type="ARBA" id="ARBA00022989"/>
    </source>
</evidence>
<feature type="transmembrane region" description="Helical" evidence="6">
    <location>
        <begin position="77"/>
        <end position="98"/>
    </location>
</feature>